<sequence>MKTYVFTIVVLSLLTLACSQENKLPSQKQYYKDVSSLDEKLQRHHFRAVDELQKPFLSLIEKHKIFHPGGMHDWYPSHKEPGQTFFQYKKRQKNSKLTTIYIQKLGDFSQEQKQVVALVTRYISSYFQVPVKFTKPIPLSKIPRSARRIHPSWGDKQILTTYILRKVLYPNRPKDAIAYIALTGTDLYPRESWNFVYGQASLTHRVGVFSMYRNGDPSSSKELFLRCFLRTAKTATHEIGHMLGMKHCIAFACCMNGSNNREESDRGPLWLCPVCLCKLQWFLPVDLQKRYDELAAIVQSLGFHTRAQFFRDSITLIDKK</sequence>
<keyword evidence="8" id="KW-1185">Reference proteome</keyword>
<keyword evidence="2" id="KW-0645">Protease</keyword>
<dbReference type="PROSITE" id="PS51257">
    <property type="entry name" value="PROKAR_LIPOPROTEIN"/>
    <property type="match status" value="1"/>
</dbReference>
<evidence type="ECO:0000313" key="7">
    <source>
        <dbReference type="EMBL" id="BBM86707.1"/>
    </source>
</evidence>
<evidence type="ECO:0000313" key="8">
    <source>
        <dbReference type="Proteomes" id="UP000326354"/>
    </source>
</evidence>
<keyword evidence="6" id="KW-0482">Metalloprotease</keyword>
<dbReference type="Pfam" id="PF07998">
    <property type="entry name" value="Peptidase_M54"/>
    <property type="match status" value="1"/>
</dbReference>
<dbReference type="GO" id="GO:0046872">
    <property type="term" value="F:metal ion binding"/>
    <property type="evidence" value="ECO:0007669"/>
    <property type="project" value="UniProtKB-KW"/>
</dbReference>
<keyword evidence="3" id="KW-0479">Metal-binding</keyword>
<dbReference type="Gene3D" id="3.40.390.10">
    <property type="entry name" value="Collagenase (Catalytic Domain)"/>
    <property type="match status" value="1"/>
</dbReference>
<evidence type="ECO:0008006" key="9">
    <source>
        <dbReference type="Google" id="ProtNLM"/>
    </source>
</evidence>
<dbReference type="GO" id="GO:0008237">
    <property type="term" value="F:metallopeptidase activity"/>
    <property type="evidence" value="ECO:0007669"/>
    <property type="project" value="UniProtKB-KW"/>
</dbReference>
<dbReference type="OrthoDB" id="269208at2"/>
<keyword evidence="5" id="KW-0862">Zinc</keyword>
<accession>A0A5S9F5C4</accession>
<evidence type="ECO:0000256" key="6">
    <source>
        <dbReference type="ARBA" id="ARBA00023049"/>
    </source>
</evidence>
<dbReference type="AlphaFoldDB" id="A0A5S9F5C4"/>
<evidence type="ECO:0000256" key="4">
    <source>
        <dbReference type="ARBA" id="ARBA00022801"/>
    </source>
</evidence>
<dbReference type="InterPro" id="IPR024079">
    <property type="entry name" value="MetalloPept_cat_dom_sf"/>
</dbReference>
<dbReference type="InterPro" id="IPR012962">
    <property type="entry name" value="Pept_M54_archaemetzincn"/>
</dbReference>
<dbReference type="GO" id="GO:0006508">
    <property type="term" value="P:proteolysis"/>
    <property type="evidence" value="ECO:0007669"/>
    <property type="project" value="UniProtKB-KW"/>
</dbReference>
<reference evidence="7 8" key="1">
    <citation type="submission" date="2019-08" db="EMBL/GenBank/DDBJ databases">
        <title>Complete genome sequence of Candidatus Uab amorphum.</title>
        <authorList>
            <person name="Shiratori T."/>
            <person name="Suzuki S."/>
            <person name="Kakizawa Y."/>
            <person name="Ishida K."/>
        </authorList>
    </citation>
    <scope>NUCLEOTIDE SEQUENCE [LARGE SCALE GENOMIC DNA]</scope>
    <source>
        <strain evidence="7 8">SRT547</strain>
    </source>
</reference>
<dbReference type="PANTHER" id="PTHR15910:SF1">
    <property type="entry name" value="ARCHAEMETZINCIN-2"/>
    <property type="match status" value="1"/>
</dbReference>
<dbReference type="RefSeq" id="WP_151970751.1">
    <property type="nucleotide sequence ID" value="NZ_AP019860.1"/>
</dbReference>
<proteinExistence type="predicted"/>
<evidence type="ECO:0000256" key="2">
    <source>
        <dbReference type="ARBA" id="ARBA00022670"/>
    </source>
</evidence>
<dbReference type="SUPFAM" id="SSF55486">
    <property type="entry name" value="Metalloproteases ('zincins'), catalytic domain"/>
    <property type="match status" value="1"/>
</dbReference>
<evidence type="ECO:0000256" key="5">
    <source>
        <dbReference type="ARBA" id="ARBA00022833"/>
    </source>
</evidence>
<evidence type="ECO:0000256" key="1">
    <source>
        <dbReference type="ARBA" id="ARBA00001947"/>
    </source>
</evidence>
<organism evidence="7 8">
    <name type="scientific">Uabimicrobium amorphum</name>
    <dbReference type="NCBI Taxonomy" id="2596890"/>
    <lineage>
        <taxon>Bacteria</taxon>
        <taxon>Pseudomonadati</taxon>
        <taxon>Planctomycetota</taxon>
        <taxon>Candidatus Uabimicrobiia</taxon>
        <taxon>Candidatus Uabimicrobiales</taxon>
        <taxon>Candidatus Uabimicrobiaceae</taxon>
        <taxon>Candidatus Uabimicrobium</taxon>
    </lineage>
</organism>
<evidence type="ECO:0000256" key="3">
    <source>
        <dbReference type="ARBA" id="ARBA00022723"/>
    </source>
</evidence>
<dbReference type="KEGG" id="uam:UABAM_05094"/>
<gene>
    <name evidence="7" type="ORF">UABAM_05094</name>
</gene>
<dbReference type="EMBL" id="AP019860">
    <property type="protein sequence ID" value="BBM86707.1"/>
    <property type="molecule type" value="Genomic_DNA"/>
</dbReference>
<comment type="cofactor">
    <cofactor evidence="1">
        <name>Zn(2+)</name>
        <dbReference type="ChEBI" id="CHEBI:29105"/>
    </cofactor>
</comment>
<dbReference type="Proteomes" id="UP000326354">
    <property type="component" value="Chromosome"/>
</dbReference>
<protein>
    <recommendedName>
        <fullName evidence="9">Zn-dependent protease</fullName>
    </recommendedName>
</protein>
<name>A0A5S9F5C4_UABAM</name>
<dbReference type="PANTHER" id="PTHR15910">
    <property type="entry name" value="ARCHAEMETZINCIN"/>
    <property type="match status" value="1"/>
</dbReference>
<keyword evidence="4" id="KW-0378">Hydrolase</keyword>
<dbReference type="CDD" id="cd11375">
    <property type="entry name" value="Peptidase_M54"/>
    <property type="match status" value="1"/>
</dbReference>